<keyword evidence="2" id="KW-0732">Signal</keyword>
<dbReference type="Proteomes" id="UP001364224">
    <property type="component" value="Unassembled WGS sequence"/>
</dbReference>
<dbReference type="EMBL" id="JAZHRV010000001">
    <property type="protein sequence ID" value="MEH2556268.1"/>
    <property type="molecule type" value="Genomic_DNA"/>
</dbReference>
<dbReference type="PROSITE" id="PS51257">
    <property type="entry name" value="PROKAR_LIPOPROTEIN"/>
    <property type="match status" value="1"/>
</dbReference>
<protein>
    <recommendedName>
        <fullName evidence="5">PEGA domain-containing protein</fullName>
    </recommendedName>
</protein>
<evidence type="ECO:0008006" key="5">
    <source>
        <dbReference type="Google" id="ProtNLM"/>
    </source>
</evidence>
<comment type="caution">
    <text evidence="3">The sequence shown here is derived from an EMBL/GenBank/DDBJ whole genome shotgun (WGS) entry which is preliminary data.</text>
</comment>
<accession>A0ABU8BE51</accession>
<evidence type="ECO:0000256" key="1">
    <source>
        <dbReference type="SAM" id="MobiDB-lite"/>
    </source>
</evidence>
<feature type="chain" id="PRO_5047102923" description="PEGA domain-containing protein" evidence="2">
    <location>
        <begin position="16"/>
        <end position="147"/>
    </location>
</feature>
<feature type="signal peptide" evidence="2">
    <location>
        <begin position="1"/>
        <end position="15"/>
    </location>
</feature>
<keyword evidence="4" id="KW-1185">Reference proteome</keyword>
<evidence type="ECO:0000313" key="3">
    <source>
        <dbReference type="EMBL" id="MEH2556268.1"/>
    </source>
</evidence>
<proteinExistence type="predicted"/>
<evidence type="ECO:0000256" key="2">
    <source>
        <dbReference type="SAM" id="SignalP"/>
    </source>
</evidence>
<dbReference type="RefSeq" id="WP_334481592.1">
    <property type="nucleotide sequence ID" value="NZ_JAZHRV010000001.1"/>
</dbReference>
<name>A0ABU8BE51_9BRAD</name>
<evidence type="ECO:0000313" key="4">
    <source>
        <dbReference type="Proteomes" id="UP001364224"/>
    </source>
</evidence>
<organism evidence="3 4">
    <name type="scientific">Bradyrhizobium algeriense</name>
    <dbReference type="NCBI Taxonomy" id="634784"/>
    <lineage>
        <taxon>Bacteria</taxon>
        <taxon>Pseudomonadati</taxon>
        <taxon>Pseudomonadota</taxon>
        <taxon>Alphaproteobacteria</taxon>
        <taxon>Hyphomicrobiales</taxon>
        <taxon>Nitrobacteraceae</taxon>
        <taxon>Bradyrhizobium</taxon>
    </lineage>
</organism>
<gene>
    <name evidence="3" type="ORF">V1286_003797</name>
</gene>
<reference evidence="3 4" key="1">
    <citation type="submission" date="2024-02" db="EMBL/GenBank/DDBJ databases">
        <title>Adaptive strategies in a cosmopolitan and abundant soil bacterium.</title>
        <authorList>
            <person name="Carini P."/>
        </authorList>
    </citation>
    <scope>NUCLEOTIDE SEQUENCE [LARGE SCALE GENOMIC DNA]</scope>
    <source>
        <strain evidence="3 4">AZCC 1608</strain>
    </source>
</reference>
<feature type="compositionally biased region" description="Basic residues" evidence="1">
    <location>
        <begin position="118"/>
        <end position="130"/>
    </location>
</feature>
<feature type="region of interest" description="Disordered" evidence="1">
    <location>
        <begin position="109"/>
        <end position="147"/>
    </location>
</feature>
<feature type="compositionally biased region" description="Pro residues" evidence="1">
    <location>
        <begin position="138"/>
        <end position="147"/>
    </location>
</feature>
<sequence length="147" mass="14941">MRRVIAIALTGASLAGCSSLSLDSFKPAPPLVKVALESAPPGADATTSLGPACKTPCSIDVPAPDAGFSVTFAGPKFQPVTIPVQVIRNPGDFASPPTTIIEPSPVFAELRPAAPPPKARKPMRPKKPKPPKAAAAPNPAPAQPAAR</sequence>